<reference evidence="3 4" key="1">
    <citation type="submission" date="2024-10" db="EMBL/GenBank/DDBJ databases">
        <authorList>
            <person name="Kim D."/>
        </authorList>
    </citation>
    <scope>NUCLEOTIDE SEQUENCE [LARGE SCALE GENOMIC DNA]</scope>
    <source>
        <strain evidence="3">BH-2024</strain>
    </source>
</reference>
<evidence type="ECO:0008006" key="5">
    <source>
        <dbReference type="Google" id="ProtNLM"/>
    </source>
</evidence>
<accession>A0ABD2JRF3</accession>
<name>A0ABD2JRF3_9BILA</name>
<evidence type="ECO:0000313" key="3">
    <source>
        <dbReference type="EMBL" id="KAL3093157.1"/>
    </source>
</evidence>
<sequence length="269" mass="30741">MRSSLSVRSYSFIVFAFCFVFLIFGYRSMRSNKGGKDFTEGNGHAKKSIARFSKLKICSDISRLGEYGICSIQTINKGRNCLVFSVATRTDLKFETEIAERLDKCKVLVYDHEAKATNSDGTYRVIEKMDAKSIDEKMLKKIIDTEKGKIHVLRLEAGDKGTELAKSKVFKDRSVCHLLLTIYNTNISKLESLLNSMEKDQGYKLYSIKELKNEEADNEQVEKEEEENEEEEEGEKEANDGLREEEEEAGRHYALSLISQQCQKSYGIK</sequence>
<proteinExistence type="predicted"/>
<evidence type="ECO:0000256" key="2">
    <source>
        <dbReference type="SAM" id="Phobius"/>
    </source>
</evidence>
<keyword evidence="2" id="KW-1133">Transmembrane helix</keyword>
<evidence type="ECO:0000313" key="4">
    <source>
        <dbReference type="Proteomes" id="UP001620626"/>
    </source>
</evidence>
<gene>
    <name evidence="3" type="ORF">niasHT_022607</name>
</gene>
<dbReference type="EMBL" id="JBICBT010000917">
    <property type="protein sequence ID" value="KAL3093157.1"/>
    <property type="molecule type" value="Genomic_DNA"/>
</dbReference>
<feature type="compositionally biased region" description="Acidic residues" evidence="1">
    <location>
        <begin position="216"/>
        <end position="235"/>
    </location>
</feature>
<feature type="transmembrane region" description="Helical" evidence="2">
    <location>
        <begin position="6"/>
        <end position="26"/>
    </location>
</feature>
<comment type="caution">
    <text evidence="3">The sequence shown here is derived from an EMBL/GenBank/DDBJ whole genome shotgun (WGS) entry which is preliminary data.</text>
</comment>
<keyword evidence="2" id="KW-0812">Transmembrane</keyword>
<dbReference type="Proteomes" id="UP001620626">
    <property type="component" value="Unassembled WGS sequence"/>
</dbReference>
<feature type="region of interest" description="Disordered" evidence="1">
    <location>
        <begin position="214"/>
        <end position="250"/>
    </location>
</feature>
<evidence type="ECO:0000256" key="1">
    <source>
        <dbReference type="SAM" id="MobiDB-lite"/>
    </source>
</evidence>
<keyword evidence="4" id="KW-1185">Reference proteome</keyword>
<keyword evidence="2" id="KW-0472">Membrane</keyword>
<organism evidence="3 4">
    <name type="scientific">Heterodera trifolii</name>
    <dbReference type="NCBI Taxonomy" id="157864"/>
    <lineage>
        <taxon>Eukaryota</taxon>
        <taxon>Metazoa</taxon>
        <taxon>Ecdysozoa</taxon>
        <taxon>Nematoda</taxon>
        <taxon>Chromadorea</taxon>
        <taxon>Rhabditida</taxon>
        <taxon>Tylenchina</taxon>
        <taxon>Tylenchomorpha</taxon>
        <taxon>Tylenchoidea</taxon>
        <taxon>Heteroderidae</taxon>
        <taxon>Heteroderinae</taxon>
        <taxon>Heterodera</taxon>
    </lineage>
</organism>
<protein>
    <recommendedName>
        <fullName evidence="5">Effector protein</fullName>
    </recommendedName>
</protein>
<dbReference type="AlphaFoldDB" id="A0ABD2JRF3"/>